<gene>
    <name evidence="2" type="ORF">BRAD3257_7276</name>
</gene>
<dbReference type="AlphaFoldDB" id="A0A2U3Q9G8"/>
<accession>A0A2U3Q9G8</accession>
<sequence length="88" mass="9678">MRTTIAMSGWSRPPVSRDKPAGPARQPDRRQEATPQNRVSTVGRREPDGTIALAYSGTQEVGLAAAKTQKHIARLKTRPAYYAAHPRL</sequence>
<evidence type="ECO:0000256" key="1">
    <source>
        <dbReference type="SAM" id="MobiDB-lite"/>
    </source>
</evidence>
<feature type="region of interest" description="Disordered" evidence="1">
    <location>
        <begin position="1"/>
        <end position="48"/>
    </location>
</feature>
<evidence type="ECO:0000313" key="2">
    <source>
        <dbReference type="EMBL" id="SPP98043.1"/>
    </source>
</evidence>
<protein>
    <submittedName>
        <fullName evidence="2">Uncharacterized protein</fullName>
    </submittedName>
</protein>
<organism evidence="2 3">
    <name type="scientific">Bradyrhizobium vignae</name>
    <dbReference type="NCBI Taxonomy" id="1549949"/>
    <lineage>
        <taxon>Bacteria</taxon>
        <taxon>Pseudomonadati</taxon>
        <taxon>Pseudomonadota</taxon>
        <taxon>Alphaproteobacteria</taxon>
        <taxon>Hyphomicrobiales</taxon>
        <taxon>Nitrobacteraceae</taxon>
        <taxon>Bradyrhizobium</taxon>
    </lineage>
</organism>
<dbReference type="Proteomes" id="UP000246085">
    <property type="component" value="Chromosome BRAD3257"/>
</dbReference>
<dbReference type="EMBL" id="LS398110">
    <property type="protein sequence ID" value="SPP98043.1"/>
    <property type="molecule type" value="Genomic_DNA"/>
</dbReference>
<feature type="compositionally biased region" description="Basic and acidic residues" evidence="1">
    <location>
        <begin position="15"/>
        <end position="32"/>
    </location>
</feature>
<name>A0A2U3Q9G8_9BRAD</name>
<dbReference type="KEGG" id="bvz:BRAD3257_7276"/>
<evidence type="ECO:0000313" key="3">
    <source>
        <dbReference type="Proteomes" id="UP000246085"/>
    </source>
</evidence>
<proteinExistence type="predicted"/>
<reference evidence="2 3" key="1">
    <citation type="submission" date="2018-03" db="EMBL/GenBank/DDBJ databases">
        <authorList>
            <person name="Gully D."/>
        </authorList>
    </citation>
    <scope>NUCLEOTIDE SEQUENCE [LARGE SCALE GENOMIC DNA]</scope>
    <source>
        <strain evidence="2">ORS3257</strain>
    </source>
</reference>